<comment type="caution">
    <text evidence="3">The sequence shown here is derived from an EMBL/GenBank/DDBJ whole genome shotgun (WGS) entry which is preliminary data.</text>
</comment>
<dbReference type="PANTHER" id="PTHR13847">
    <property type="entry name" value="SARCOSINE DEHYDROGENASE-RELATED"/>
    <property type="match status" value="1"/>
</dbReference>
<dbReference type="Proteomes" id="UP001187221">
    <property type="component" value="Unassembled WGS sequence"/>
</dbReference>
<sequence>MTSALHANETVGQFPPSFYAATTPPLPAFPALAGKGTCDVCIVGGGLSGLSAALHLRRRGYDVVVLDAHRLGWGASGRNGGQIGPGQRVDQIALEAMVGREDARALWDAGLAARQLVLDLVDELGIACDLKRGIIHANHRARLGAHTRAEVDLLRTRYGYEAIDWLGREDICALLGTQAYHNGSFDAQGVHLQPLRYVFALARACIAAGVRVHEKSEVLALDQGAKPLVKTLGGSLRAGHVILAGNGYLGKLDRKVADRVMPINNYIIATEPLGEDLARSLVANDAAVADSKFVINYFRLSGDHRLIFGGRESYGYRFPADIPAYVRKAMLGIYPQLAGTRIDYGWGGTLGITMNRMPYFDFLAPNILTIGGYSGQGVAMATWGGAVAAQAIAGSAERFDLMARVPTARIPGGYEARLPLLVLGMAWYSLLDRL</sequence>
<evidence type="ECO:0000256" key="1">
    <source>
        <dbReference type="ARBA" id="ARBA00023002"/>
    </source>
</evidence>
<dbReference type="Gene3D" id="3.30.9.10">
    <property type="entry name" value="D-Amino Acid Oxidase, subunit A, domain 2"/>
    <property type="match status" value="1"/>
</dbReference>
<keyword evidence="4" id="KW-1185">Reference proteome</keyword>
<dbReference type="SUPFAM" id="SSF51905">
    <property type="entry name" value="FAD/NAD(P)-binding domain"/>
    <property type="match status" value="1"/>
</dbReference>
<dbReference type="RefSeq" id="WP_317974087.1">
    <property type="nucleotide sequence ID" value="NZ_BTFW01000001.1"/>
</dbReference>
<dbReference type="InterPro" id="IPR036188">
    <property type="entry name" value="FAD/NAD-bd_sf"/>
</dbReference>
<evidence type="ECO:0000313" key="4">
    <source>
        <dbReference type="Proteomes" id="UP001187221"/>
    </source>
</evidence>
<feature type="domain" description="FAD dependent oxidoreductase" evidence="2">
    <location>
        <begin position="39"/>
        <end position="390"/>
    </location>
</feature>
<gene>
    <name evidence="3" type="ORF">NUTIK01_10590</name>
</gene>
<evidence type="ECO:0000313" key="3">
    <source>
        <dbReference type="EMBL" id="GMM60282.1"/>
    </source>
</evidence>
<dbReference type="EMBL" id="BTFW01000001">
    <property type="protein sequence ID" value="GMM60282.1"/>
    <property type="molecule type" value="Genomic_DNA"/>
</dbReference>
<dbReference type="InterPro" id="IPR006076">
    <property type="entry name" value="FAD-dep_OxRdtase"/>
</dbReference>
<dbReference type="PANTHER" id="PTHR13847:SF281">
    <property type="entry name" value="FAD DEPENDENT OXIDOREDUCTASE DOMAIN-CONTAINING PROTEIN"/>
    <property type="match status" value="1"/>
</dbReference>
<proteinExistence type="predicted"/>
<evidence type="ECO:0000259" key="2">
    <source>
        <dbReference type="Pfam" id="PF01266"/>
    </source>
</evidence>
<name>A0ABQ6P7C7_9SPHN</name>
<reference evidence="3 4" key="1">
    <citation type="submission" date="2023-06" db="EMBL/GenBank/DDBJ databases">
        <title>Draft genome sequence of Novosphingobium sp. strain IK01.</title>
        <authorList>
            <person name="Hatamoto M."/>
            <person name="Ikarashi T."/>
            <person name="Yamaguchi T."/>
        </authorList>
    </citation>
    <scope>NUCLEOTIDE SEQUENCE [LARGE SCALE GENOMIC DNA]</scope>
    <source>
        <strain evidence="3 4">IK01</strain>
    </source>
</reference>
<organism evidence="3 4">
    <name type="scientific">Novosphingobium pituita</name>
    <dbReference type="NCBI Taxonomy" id="3056842"/>
    <lineage>
        <taxon>Bacteria</taxon>
        <taxon>Pseudomonadati</taxon>
        <taxon>Pseudomonadota</taxon>
        <taxon>Alphaproteobacteria</taxon>
        <taxon>Sphingomonadales</taxon>
        <taxon>Sphingomonadaceae</taxon>
        <taxon>Novosphingobium</taxon>
    </lineage>
</organism>
<dbReference type="Pfam" id="PF01266">
    <property type="entry name" value="DAO"/>
    <property type="match status" value="1"/>
</dbReference>
<keyword evidence="1" id="KW-0560">Oxidoreductase</keyword>
<protein>
    <submittedName>
        <fullName evidence="3">FAD-binding oxidoreductase</fullName>
    </submittedName>
</protein>
<dbReference type="Gene3D" id="3.50.50.60">
    <property type="entry name" value="FAD/NAD(P)-binding domain"/>
    <property type="match status" value="1"/>
</dbReference>
<accession>A0ABQ6P7C7</accession>